<dbReference type="EC" id="1.3.99.41" evidence="8"/>
<keyword evidence="16" id="KW-1185">Reference proteome</keyword>
<evidence type="ECO:0000259" key="11">
    <source>
        <dbReference type="Pfam" id="PF00441"/>
    </source>
</evidence>
<dbReference type="SUPFAM" id="SSF56645">
    <property type="entry name" value="Acyl-CoA dehydrogenase NM domain-like"/>
    <property type="match status" value="1"/>
</dbReference>
<evidence type="ECO:0000259" key="12">
    <source>
        <dbReference type="Pfam" id="PF02770"/>
    </source>
</evidence>
<dbReference type="InterPro" id="IPR046373">
    <property type="entry name" value="Acyl-CoA_Oxase/DH_mid-dom_sf"/>
</dbReference>
<dbReference type="KEGG" id="aay:WYH_00494"/>
<dbReference type="InterPro" id="IPR052166">
    <property type="entry name" value="Diverse_Acyl-CoA_DH"/>
</dbReference>
<evidence type="ECO:0000256" key="4">
    <source>
        <dbReference type="ARBA" id="ARBA00022827"/>
    </source>
</evidence>
<gene>
    <name evidence="15" type="primary">mmgC_1</name>
    <name evidence="15" type="ORF">WYH_00494</name>
</gene>
<proteinExistence type="inferred from homology"/>
<dbReference type="STRING" id="1267766.WYH_00494"/>
<dbReference type="GO" id="GO:0016627">
    <property type="term" value="F:oxidoreductase activity, acting on the CH-CH group of donors"/>
    <property type="evidence" value="ECO:0007669"/>
    <property type="project" value="InterPro"/>
</dbReference>
<accession>A0A0F7KLY7</accession>
<dbReference type="InterPro" id="IPR025878">
    <property type="entry name" value="Acyl-CoA_dh-like_C_dom"/>
</dbReference>
<evidence type="ECO:0000256" key="6">
    <source>
        <dbReference type="ARBA" id="ARBA00051388"/>
    </source>
</evidence>
<dbReference type="InterPro" id="IPR013786">
    <property type="entry name" value="AcylCoA_DH/ox_N"/>
</dbReference>
<sequence>MTDYIPPARDIRFVLKELLDLESHQALPAFAMVDEDLVDTIIDEAGRFCAEVLAPLNRVSDEQGCTRAADGSVKTPGGFAEAYAQYCESGWGTLALPEEFGGQGMPHVLATVVEEFANASCHAFYMYPGLTHGAVSALLAKGSDELKQIYLPKLVSGEWLGTMALTEAHCGTDLGLLRTRAEPADDGTFSLSGEKIFCSGGEQDLTGNIIHLVLARTPDAAPGSRGISLFLVPKFIPDESGEPGEKNAVSCGAIEHKMGIRGSATCVMNFDGAKGWMIGGEGEGLAAMFIMMNAARLSCGNQGVAQAELAYQKAAAYALERRQGKAAGERADPKAAADPLIVHPDVRRMLMDARAFTEGFRALVLWTSLQIDLSHGAEDEAVRKQADELVGFLTPVLKGFGTDRGFETAVDMQQIFGGHGYIAEWGMEQIVRDARVPRMYEGANGVQALDLAGRKLARDGGRVADQFFSLIEGDCADAPEFIATPLHDGVEEARAAAKWLIDNAGSDPNNLGAGSYAFMELIGTLATGWMWARMATVAAAKGDDPFYAAKLATARHYAQRSLTKCAGLHREVEAGAAALMAIAGEGFLRS</sequence>
<organism evidence="15 16">
    <name type="scientific">Croceibacterium atlanticum</name>
    <dbReference type="NCBI Taxonomy" id="1267766"/>
    <lineage>
        <taxon>Bacteria</taxon>
        <taxon>Pseudomonadati</taxon>
        <taxon>Pseudomonadota</taxon>
        <taxon>Alphaproteobacteria</taxon>
        <taxon>Sphingomonadales</taxon>
        <taxon>Erythrobacteraceae</taxon>
        <taxon>Croceibacterium</taxon>
    </lineage>
</organism>
<name>A0A0F7KLY7_9SPHN</name>
<feature type="domain" description="Acyl-CoA dehydrogenase/oxidase C-terminal" evidence="11">
    <location>
        <begin position="282"/>
        <end position="454"/>
    </location>
</feature>
<reference evidence="15" key="1">
    <citation type="submission" date="2015-05" db="EMBL/GenBank/DDBJ databases">
        <title>The complete genome of Altererythrobacter atlanticus strain 26DY36.</title>
        <authorList>
            <person name="Wu Y.-H."/>
            <person name="Cheng H."/>
            <person name="Wu X.-W."/>
        </authorList>
    </citation>
    <scope>NUCLEOTIDE SEQUENCE [LARGE SCALE GENOMIC DNA]</scope>
    <source>
        <strain evidence="15">26DY36</strain>
    </source>
</reference>
<comment type="catalytic activity">
    <reaction evidence="6">
        <text>3-(methylsulfanyl)propanoyl-CoA + oxidized [electron-transfer flavoprotein] + H(+) = 3-(methylsulfanyl)acryloyl-CoA + reduced [electron-transfer flavoprotein]</text>
        <dbReference type="Rhea" id="RHEA:52612"/>
        <dbReference type="Rhea" id="RHEA-COMP:10685"/>
        <dbReference type="Rhea" id="RHEA-COMP:10686"/>
        <dbReference type="ChEBI" id="CHEBI:15378"/>
        <dbReference type="ChEBI" id="CHEBI:57692"/>
        <dbReference type="ChEBI" id="CHEBI:58307"/>
        <dbReference type="ChEBI" id="CHEBI:82815"/>
        <dbReference type="ChEBI" id="CHEBI:84994"/>
        <dbReference type="EC" id="1.3.99.41"/>
    </reaction>
    <physiologicalReaction direction="left-to-right" evidence="6">
        <dbReference type="Rhea" id="RHEA:52613"/>
    </physiologicalReaction>
</comment>
<dbReference type="EMBL" id="CP011452">
    <property type="protein sequence ID" value="AKH41553.1"/>
    <property type="molecule type" value="Genomic_DNA"/>
</dbReference>
<keyword evidence="5 10" id="KW-0560">Oxidoreductase</keyword>
<comment type="function">
    <text evidence="7">Involved in the assimilation of dimethylsulphoniopropionate (DMSP), an important compound in the fixation of carbon in marine phytoplankton, by mediating the conversion of 3-(methylthio)propanoyl-CoA (MMPA-CoA) to 3-(methylthio)acryloyl-CoA (MTA-CoA).</text>
</comment>
<dbReference type="InterPro" id="IPR036250">
    <property type="entry name" value="AcylCo_DH-like_C"/>
</dbReference>
<dbReference type="SUPFAM" id="SSF47203">
    <property type="entry name" value="Acyl-CoA dehydrogenase C-terminal domain-like"/>
    <property type="match status" value="1"/>
</dbReference>
<dbReference type="Pfam" id="PF02771">
    <property type="entry name" value="Acyl-CoA_dh_N"/>
    <property type="match status" value="1"/>
</dbReference>
<evidence type="ECO:0000256" key="3">
    <source>
        <dbReference type="ARBA" id="ARBA00022630"/>
    </source>
</evidence>
<dbReference type="Gene3D" id="1.20.140.10">
    <property type="entry name" value="Butyryl-CoA Dehydrogenase, subunit A, domain 3"/>
    <property type="match status" value="1"/>
</dbReference>
<dbReference type="Gene3D" id="1.10.540.10">
    <property type="entry name" value="Acyl-CoA dehydrogenase/oxidase, N-terminal domain"/>
    <property type="match status" value="1"/>
</dbReference>
<evidence type="ECO:0000256" key="7">
    <source>
        <dbReference type="ARBA" id="ARBA00058683"/>
    </source>
</evidence>
<dbReference type="Proteomes" id="UP000034392">
    <property type="component" value="Chromosome"/>
</dbReference>
<dbReference type="RefSeq" id="WP_046902564.1">
    <property type="nucleotide sequence ID" value="NZ_CP011452.2"/>
</dbReference>
<dbReference type="Pfam" id="PF12806">
    <property type="entry name" value="Acyl-CoA_dh_C"/>
    <property type="match status" value="1"/>
</dbReference>
<comment type="cofactor">
    <cofactor evidence="1 10">
        <name>FAD</name>
        <dbReference type="ChEBI" id="CHEBI:57692"/>
    </cofactor>
</comment>
<evidence type="ECO:0000256" key="9">
    <source>
        <dbReference type="ARBA" id="ARBA00069043"/>
    </source>
</evidence>
<dbReference type="Pfam" id="PF02770">
    <property type="entry name" value="Acyl-CoA_dh_M"/>
    <property type="match status" value="1"/>
</dbReference>
<feature type="domain" description="Acetyl-CoA dehydrogenase-like C-terminal" evidence="14">
    <location>
        <begin position="468"/>
        <end position="582"/>
    </location>
</feature>
<evidence type="ECO:0000259" key="14">
    <source>
        <dbReference type="Pfam" id="PF12806"/>
    </source>
</evidence>
<dbReference type="InterPro" id="IPR006091">
    <property type="entry name" value="Acyl-CoA_Oxase/DH_mid-dom"/>
</dbReference>
<dbReference type="InterPro" id="IPR037069">
    <property type="entry name" value="AcylCoA_DH/ox_N_sf"/>
</dbReference>
<evidence type="ECO:0000256" key="10">
    <source>
        <dbReference type="RuleBase" id="RU362125"/>
    </source>
</evidence>
<dbReference type="Gene3D" id="2.40.110.10">
    <property type="entry name" value="Butyryl-CoA Dehydrogenase, subunit A, domain 2"/>
    <property type="match status" value="1"/>
</dbReference>
<dbReference type="OrthoDB" id="9807883at2"/>
<feature type="domain" description="Acyl-CoA oxidase/dehydrogenase middle" evidence="12">
    <location>
        <begin position="163"/>
        <end position="271"/>
    </location>
</feature>
<evidence type="ECO:0000256" key="8">
    <source>
        <dbReference type="ARBA" id="ARBA00066694"/>
    </source>
</evidence>
<evidence type="ECO:0000256" key="5">
    <source>
        <dbReference type="ARBA" id="ARBA00023002"/>
    </source>
</evidence>
<evidence type="ECO:0000313" key="15">
    <source>
        <dbReference type="EMBL" id="AKH41553.1"/>
    </source>
</evidence>
<evidence type="ECO:0000313" key="16">
    <source>
        <dbReference type="Proteomes" id="UP000034392"/>
    </source>
</evidence>
<dbReference type="AlphaFoldDB" id="A0A0F7KLY7"/>
<keyword evidence="4 10" id="KW-0274">FAD</keyword>
<dbReference type="PATRIC" id="fig|1267766.3.peg.500"/>
<dbReference type="Pfam" id="PF00441">
    <property type="entry name" value="Acyl-CoA_dh_1"/>
    <property type="match status" value="1"/>
</dbReference>
<keyword evidence="3 10" id="KW-0285">Flavoprotein</keyword>
<evidence type="ECO:0000259" key="13">
    <source>
        <dbReference type="Pfam" id="PF02771"/>
    </source>
</evidence>
<dbReference type="InterPro" id="IPR009075">
    <property type="entry name" value="AcylCo_DH/oxidase_C"/>
</dbReference>
<evidence type="ECO:0000256" key="2">
    <source>
        <dbReference type="ARBA" id="ARBA00009347"/>
    </source>
</evidence>
<protein>
    <recommendedName>
        <fullName evidence="9">3-methylmercaptopropionyl-CoA dehydrogenase</fullName>
        <ecNumber evidence="8">1.3.99.41</ecNumber>
    </recommendedName>
</protein>
<dbReference type="GO" id="GO:0050660">
    <property type="term" value="F:flavin adenine dinucleotide binding"/>
    <property type="evidence" value="ECO:0007669"/>
    <property type="project" value="InterPro"/>
</dbReference>
<dbReference type="FunFam" id="2.40.110.10:FF:000031">
    <property type="entry name" value="Acyl-CoA dehydrogenase, putative"/>
    <property type="match status" value="1"/>
</dbReference>
<evidence type="ECO:0000256" key="1">
    <source>
        <dbReference type="ARBA" id="ARBA00001974"/>
    </source>
</evidence>
<dbReference type="PANTHER" id="PTHR42803:SF1">
    <property type="entry name" value="BROAD-SPECIFICITY LINEAR ACYL-COA DEHYDROGENASE FADE5"/>
    <property type="match status" value="1"/>
</dbReference>
<dbReference type="PANTHER" id="PTHR42803">
    <property type="entry name" value="ACYL-COA DEHYDROGENASE"/>
    <property type="match status" value="1"/>
</dbReference>
<feature type="domain" description="Acyl-CoA dehydrogenase/oxidase N-terminal" evidence="13">
    <location>
        <begin position="41"/>
        <end position="158"/>
    </location>
</feature>
<comment type="similarity">
    <text evidence="2 10">Belongs to the acyl-CoA dehydrogenase family.</text>
</comment>
<dbReference type="InterPro" id="IPR009100">
    <property type="entry name" value="AcylCoA_DH/oxidase_NM_dom_sf"/>
</dbReference>